<dbReference type="SMART" id="SM00345">
    <property type="entry name" value="HTH_GNTR"/>
    <property type="match status" value="1"/>
</dbReference>
<evidence type="ECO:0000313" key="6">
    <source>
        <dbReference type="Proteomes" id="UP000659630"/>
    </source>
</evidence>
<dbReference type="GO" id="GO:0000976">
    <property type="term" value="F:transcription cis-regulatory region binding"/>
    <property type="evidence" value="ECO:0007669"/>
    <property type="project" value="TreeGrafter"/>
</dbReference>
<dbReference type="Pfam" id="PF13377">
    <property type="entry name" value="Peripla_BP_3"/>
    <property type="match status" value="1"/>
</dbReference>
<comment type="caution">
    <text evidence="5">The sequence shown here is derived from an EMBL/GenBank/DDBJ whole genome shotgun (WGS) entry which is preliminary data.</text>
</comment>
<dbReference type="InterPro" id="IPR000524">
    <property type="entry name" value="Tscrpt_reg_HTH_GntR"/>
</dbReference>
<dbReference type="InterPro" id="IPR033532">
    <property type="entry name" value="AraR_ligand_bind_dom"/>
</dbReference>
<keyword evidence="1" id="KW-0805">Transcription regulation</keyword>
<keyword evidence="6" id="KW-1185">Reference proteome</keyword>
<dbReference type="InterPro" id="IPR036388">
    <property type="entry name" value="WH-like_DNA-bd_sf"/>
</dbReference>
<dbReference type="GO" id="GO:0003700">
    <property type="term" value="F:DNA-binding transcription factor activity"/>
    <property type="evidence" value="ECO:0007669"/>
    <property type="project" value="InterPro"/>
</dbReference>
<evidence type="ECO:0000313" key="5">
    <source>
        <dbReference type="EMBL" id="MBC5580924.1"/>
    </source>
</evidence>
<dbReference type="CDD" id="cd07377">
    <property type="entry name" value="WHTH_GntR"/>
    <property type="match status" value="1"/>
</dbReference>
<dbReference type="InterPro" id="IPR046335">
    <property type="entry name" value="LacI/GalR-like_sensor"/>
</dbReference>
<dbReference type="RefSeq" id="WP_186887300.1">
    <property type="nucleotide sequence ID" value="NZ_JACONZ010000002.1"/>
</dbReference>
<dbReference type="AlphaFoldDB" id="A0A923I6V9"/>
<dbReference type="CDD" id="cd01541">
    <property type="entry name" value="PBP1_AraR"/>
    <property type="match status" value="1"/>
</dbReference>
<feature type="domain" description="HTH gntR-type" evidence="4">
    <location>
        <begin position="4"/>
        <end position="72"/>
    </location>
</feature>
<evidence type="ECO:0000259" key="4">
    <source>
        <dbReference type="PROSITE" id="PS50949"/>
    </source>
</evidence>
<evidence type="ECO:0000256" key="3">
    <source>
        <dbReference type="ARBA" id="ARBA00023163"/>
    </source>
</evidence>
<dbReference type="PANTHER" id="PTHR30146">
    <property type="entry name" value="LACI-RELATED TRANSCRIPTIONAL REPRESSOR"/>
    <property type="match status" value="1"/>
</dbReference>
<keyword evidence="3" id="KW-0804">Transcription</keyword>
<accession>A0A923I6V9</accession>
<organism evidence="5 6">
    <name type="scientific">Anaerofilum hominis</name>
    <dbReference type="NCBI Taxonomy" id="2763016"/>
    <lineage>
        <taxon>Bacteria</taxon>
        <taxon>Bacillati</taxon>
        <taxon>Bacillota</taxon>
        <taxon>Clostridia</taxon>
        <taxon>Eubacteriales</taxon>
        <taxon>Oscillospiraceae</taxon>
        <taxon>Anaerofilum</taxon>
    </lineage>
</organism>
<reference evidence="5" key="1">
    <citation type="submission" date="2020-08" db="EMBL/GenBank/DDBJ databases">
        <title>Genome public.</title>
        <authorList>
            <person name="Liu C."/>
            <person name="Sun Q."/>
        </authorList>
    </citation>
    <scope>NUCLEOTIDE SEQUENCE</scope>
    <source>
        <strain evidence="5">BX8</strain>
    </source>
</reference>
<gene>
    <name evidence="5" type="ORF">H8S23_05355</name>
</gene>
<dbReference type="PROSITE" id="PS50949">
    <property type="entry name" value="HTH_GNTR"/>
    <property type="match status" value="1"/>
</dbReference>
<dbReference type="Gene3D" id="1.10.10.10">
    <property type="entry name" value="Winged helix-like DNA-binding domain superfamily/Winged helix DNA-binding domain"/>
    <property type="match status" value="1"/>
</dbReference>
<evidence type="ECO:0000256" key="1">
    <source>
        <dbReference type="ARBA" id="ARBA00023015"/>
    </source>
</evidence>
<dbReference type="EMBL" id="JACONZ010000002">
    <property type="protein sequence ID" value="MBC5580924.1"/>
    <property type="molecule type" value="Genomic_DNA"/>
</dbReference>
<dbReference type="SUPFAM" id="SSF46785">
    <property type="entry name" value="Winged helix' DNA-binding domain"/>
    <property type="match status" value="1"/>
</dbReference>
<dbReference type="Pfam" id="PF00392">
    <property type="entry name" value="GntR"/>
    <property type="match status" value="1"/>
</dbReference>
<dbReference type="InterPro" id="IPR028082">
    <property type="entry name" value="Peripla_BP_I"/>
</dbReference>
<dbReference type="Gene3D" id="3.40.50.2300">
    <property type="match status" value="2"/>
</dbReference>
<dbReference type="SUPFAM" id="SSF53822">
    <property type="entry name" value="Periplasmic binding protein-like I"/>
    <property type="match status" value="1"/>
</dbReference>
<dbReference type="PANTHER" id="PTHR30146:SF150">
    <property type="entry name" value="ARABINOSE METABOLISM TRANSCRIPTIONAL REPRESSOR"/>
    <property type="match status" value="1"/>
</dbReference>
<name>A0A923I6V9_9FIRM</name>
<evidence type="ECO:0000256" key="2">
    <source>
        <dbReference type="ARBA" id="ARBA00023125"/>
    </source>
</evidence>
<dbReference type="PRINTS" id="PR00035">
    <property type="entry name" value="HTHGNTR"/>
</dbReference>
<keyword evidence="2" id="KW-0238">DNA-binding</keyword>
<protein>
    <submittedName>
        <fullName evidence="5">GntR family transcriptional regulator</fullName>
    </submittedName>
</protein>
<proteinExistence type="predicted"/>
<dbReference type="InterPro" id="IPR036390">
    <property type="entry name" value="WH_DNA-bd_sf"/>
</dbReference>
<dbReference type="Proteomes" id="UP000659630">
    <property type="component" value="Unassembled WGS sequence"/>
</dbReference>
<sequence length="351" mass="39303">MKQQPKYQLLASQISDEITRGIYKEGDRLPTENELTATHCLSRQTVRQALSILERDGLIERRQGSGSVVRHSHVQSTPSYNIAVITTYISEYIFPDILRGIEEVLSAENYSPLVFATQNRIDNERKILLDVLSRPLDGLIVEGTKTALPNPNLDLYQRWYDMGRPIVFVHSFYPGLVSPIYVATDDRKGGYNATQFLMSKGHRQIAGIFKSDDIQGHRRCTGYYEALLQGGLSVSDDHVLWYTTEDKKNIASLQLMEKLEGCSAVVCYNDEIAVQVLDALKAEGIAVPQQMALISFDNSSYSNYASVKITSCSQHKKQIGETAAQKLLSLIAGIPQEPTVVPWKIIEKEST</sequence>